<dbReference type="EMBL" id="JABCKV010000008">
    <property type="protein sequence ID" value="KAG5647636.1"/>
    <property type="molecule type" value="Genomic_DNA"/>
</dbReference>
<dbReference type="OrthoDB" id="3149711at2759"/>
<accession>A0A9P7KD48</accession>
<reference evidence="2" key="1">
    <citation type="submission" date="2020-07" db="EMBL/GenBank/DDBJ databases">
        <authorList>
            <person name="Nieuwenhuis M."/>
            <person name="Van De Peppel L.J.J."/>
        </authorList>
    </citation>
    <scope>NUCLEOTIDE SEQUENCE</scope>
    <source>
        <strain evidence="2">AP01</strain>
        <tissue evidence="2">Mycelium</tissue>
    </source>
</reference>
<evidence type="ECO:0000313" key="3">
    <source>
        <dbReference type="Proteomes" id="UP000775547"/>
    </source>
</evidence>
<feature type="compositionally biased region" description="Low complexity" evidence="1">
    <location>
        <begin position="335"/>
        <end position="353"/>
    </location>
</feature>
<dbReference type="Proteomes" id="UP000775547">
    <property type="component" value="Unassembled WGS sequence"/>
</dbReference>
<reference evidence="2" key="2">
    <citation type="submission" date="2021-10" db="EMBL/GenBank/DDBJ databases">
        <title>Phylogenomics reveals ancestral predisposition of the termite-cultivated fungus Termitomyces towards a domesticated lifestyle.</title>
        <authorList>
            <person name="Auxier B."/>
            <person name="Grum-Grzhimaylo A."/>
            <person name="Cardenas M.E."/>
            <person name="Lodge J.D."/>
            <person name="Laessoe T."/>
            <person name="Pedersen O."/>
            <person name="Smith M.E."/>
            <person name="Kuyper T.W."/>
            <person name="Franco-Molano E.A."/>
            <person name="Baroni T.J."/>
            <person name="Aanen D.K."/>
        </authorList>
    </citation>
    <scope>NUCLEOTIDE SEQUENCE</scope>
    <source>
        <strain evidence="2">AP01</strain>
        <tissue evidence="2">Mycelium</tissue>
    </source>
</reference>
<evidence type="ECO:0000256" key="1">
    <source>
        <dbReference type="SAM" id="MobiDB-lite"/>
    </source>
</evidence>
<feature type="region of interest" description="Disordered" evidence="1">
    <location>
        <begin position="92"/>
        <end position="119"/>
    </location>
</feature>
<proteinExistence type="predicted"/>
<name>A0A9P7KD48_9AGAR</name>
<organism evidence="2 3">
    <name type="scientific">Asterophora parasitica</name>
    <dbReference type="NCBI Taxonomy" id="117018"/>
    <lineage>
        <taxon>Eukaryota</taxon>
        <taxon>Fungi</taxon>
        <taxon>Dikarya</taxon>
        <taxon>Basidiomycota</taxon>
        <taxon>Agaricomycotina</taxon>
        <taxon>Agaricomycetes</taxon>
        <taxon>Agaricomycetidae</taxon>
        <taxon>Agaricales</taxon>
        <taxon>Tricholomatineae</taxon>
        <taxon>Lyophyllaceae</taxon>
        <taxon>Asterophora</taxon>
    </lineage>
</organism>
<gene>
    <name evidence="2" type="ORF">DXG03_008989</name>
</gene>
<comment type="caution">
    <text evidence="2">The sequence shown here is derived from an EMBL/GenBank/DDBJ whole genome shotgun (WGS) entry which is preliminary data.</text>
</comment>
<protein>
    <submittedName>
        <fullName evidence="2">Uncharacterized protein</fullName>
    </submittedName>
</protein>
<feature type="region of interest" description="Disordered" evidence="1">
    <location>
        <begin position="326"/>
        <end position="355"/>
    </location>
</feature>
<sequence length="594" mass="67675">MHHRAFRLLPTTPASHASSLSFTSILQAAAGRAWLRSASSSPLSSRSPPATHDKVYKLGSQAASKRHKPLRTPPEITVVQTPKGHELSIRASVERKKARAQPTPPYTPRHSRPSRPSSVAYFNPEDVRDSDLGWPHDPARSDLDLPTYPNHYSSRSGRPWYWDDASVPGTPVRFNDSRTLATPVVPVVQTAPSLYQNLLHLIFSHDPVTPLPALLDYHDLHPGLRSTRSYNLLIFLALRSGAYGTVPWLLSSMRREAILGNLETWKLRVRWLIQSGWWDKAWNEVMTTMPRTHVLAEGQKRRYQVTNALPLSIWLEFFRSLKRGTTHQRRTRAQASSEATEDTSSSDTSPSTSESRELYLTRYHTLMNNRPTAIPDDLSQTSPRAVYSVVSIMLRLQECDKALSFTKAYFTRLPPRISASWARTCLDIIHLHIAMGFPHGGLRQLYETRRTMVSLVKLHPAFRPTSTTLFLLLAPLKDAKRCGTVALNTVRSFKSRWGAGTEDRRVRRRVATLALKEGRTDIVGAILRAEGTSRWANATWRLMRQAVGGAAVPRPRRLLRPPARRLFKRNGREERYWCGLMRRLSRKRRRDRRK</sequence>
<dbReference type="AlphaFoldDB" id="A0A9P7KD48"/>
<evidence type="ECO:0000313" key="2">
    <source>
        <dbReference type="EMBL" id="KAG5647636.1"/>
    </source>
</evidence>
<keyword evidence="3" id="KW-1185">Reference proteome</keyword>